<dbReference type="Pfam" id="PF13193">
    <property type="entry name" value="AMP-binding_C"/>
    <property type="match status" value="1"/>
</dbReference>
<dbReference type="Gene3D" id="3.40.50.12780">
    <property type="entry name" value="N-terminal domain of ligase-like"/>
    <property type="match status" value="1"/>
</dbReference>
<evidence type="ECO:0000313" key="6">
    <source>
        <dbReference type="EMBL" id="EID79274.1"/>
    </source>
</evidence>
<name>I0WSA8_RHOOP</name>
<gene>
    <name evidence="6" type="ORF">W59_14246</name>
</gene>
<comment type="similarity">
    <text evidence="1">Belongs to the ATP-dependent AMP-binding enzyme family.</text>
</comment>
<dbReference type="InterPro" id="IPR020845">
    <property type="entry name" value="AMP-binding_CS"/>
</dbReference>
<protein>
    <submittedName>
        <fullName evidence="6">Acid--CoA ligase</fullName>
    </submittedName>
</protein>
<evidence type="ECO:0000256" key="2">
    <source>
        <dbReference type="ARBA" id="ARBA00022598"/>
    </source>
</evidence>
<feature type="region of interest" description="Disordered" evidence="3">
    <location>
        <begin position="472"/>
        <end position="514"/>
    </location>
</feature>
<dbReference type="GO" id="GO:0016878">
    <property type="term" value="F:acid-thiol ligase activity"/>
    <property type="evidence" value="ECO:0007669"/>
    <property type="project" value="UniProtKB-ARBA"/>
</dbReference>
<dbReference type="AlphaFoldDB" id="I0WSA8"/>
<keyword evidence="2 6" id="KW-0436">Ligase</keyword>
<sequence length="514" mass="54921">MSDIGYFTWDLATEHGDAPCLRDDHLDLTYRQFADRVDAFAAQLSEHGVGKGDVVAVMLPNRVELLVVLMAAWRLGAAATPVNPTFTAVEAEYQIADTGAVLVVNEGPDAPTAGRPSIAVDEMAASQPSGPTPGLRPAGSDVALLIYTSGSTGHPKGVMLTHDNLQFMSSSLAEHLSLTTDDHCPLVLPLFHVNAICVSFLAPMLAGGQLSVTGRFSPARFFDDVARLRPTYFSAVPTIYALLASQPEEIVTDTSSLRFAVCGAAPISKELLDRAEQRFGLVIVEGYGLTEGTCASACNPPAGVRKLGSVGPALPGQTLAIMDDSGALLPPGAVGEVVVRGANVMHGYLGRPEETDRTIVDGWLHTGDVGRLDEDGYLTLVDRIKDMIIRGGENIYPKEIENALATHDGVLEAAVVGAPHDVYGEVPVAYVVTYPDSPVTEDQLTEHLRDRLTKVKLPVAIHIVDALPRNPVGKIDKPGLRSRHRRNPPPRGDEQQALTAHHNTLPQLGTPPRR</sequence>
<dbReference type="InterPro" id="IPR050237">
    <property type="entry name" value="ATP-dep_AMP-bd_enzyme"/>
</dbReference>
<dbReference type="Proteomes" id="UP000006447">
    <property type="component" value="Unassembled WGS sequence"/>
</dbReference>
<feature type="compositionally biased region" description="Polar residues" evidence="3">
    <location>
        <begin position="496"/>
        <end position="507"/>
    </location>
</feature>
<dbReference type="Pfam" id="PF00501">
    <property type="entry name" value="AMP-binding"/>
    <property type="match status" value="1"/>
</dbReference>
<feature type="domain" description="AMP-binding enzyme C-terminal" evidence="5">
    <location>
        <begin position="399"/>
        <end position="474"/>
    </location>
</feature>
<accession>I0WSA8</accession>
<dbReference type="PROSITE" id="PS00455">
    <property type="entry name" value="AMP_BINDING"/>
    <property type="match status" value="1"/>
</dbReference>
<dbReference type="EMBL" id="AJJH01000071">
    <property type="protein sequence ID" value="EID79274.1"/>
    <property type="molecule type" value="Genomic_DNA"/>
</dbReference>
<proteinExistence type="inferred from homology"/>
<dbReference type="Gene3D" id="3.30.300.30">
    <property type="match status" value="1"/>
</dbReference>
<dbReference type="RefSeq" id="WP_007297754.1">
    <property type="nucleotide sequence ID" value="NZ_AJJH01000071.1"/>
</dbReference>
<dbReference type="PANTHER" id="PTHR43767:SF1">
    <property type="entry name" value="NONRIBOSOMAL PEPTIDE SYNTHASE PES1 (EUROFUNG)-RELATED"/>
    <property type="match status" value="1"/>
</dbReference>
<evidence type="ECO:0000256" key="1">
    <source>
        <dbReference type="ARBA" id="ARBA00006432"/>
    </source>
</evidence>
<comment type="caution">
    <text evidence="6">The sequence shown here is derived from an EMBL/GenBank/DDBJ whole genome shotgun (WGS) entry which is preliminary data.</text>
</comment>
<dbReference type="SUPFAM" id="SSF56801">
    <property type="entry name" value="Acetyl-CoA synthetase-like"/>
    <property type="match status" value="1"/>
</dbReference>
<dbReference type="InterPro" id="IPR000873">
    <property type="entry name" value="AMP-dep_synth/lig_dom"/>
</dbReference>
<evidence type="ECO:0000313" key="7">
    <source>
        <dbReference type="Proteomes" id="UP000006447"/>
    </source>
</evidence>
<dbReference type="PANTHER" id="PTHR43767">
    <property type="entry name" value="LONG-CHAIN-FATTY-ACID--COA LIGASE"/>
    <property type="match status" value="1"/>
</dbReference>
<dbReference type="InterPro" id="IPR025110">
    <property type="entry name" value="AMP-bd_C"/>
</dbReference>
<evidence type="ECO:0000259" key="5">
    <source>
        <dbReference type="Pfam" id="PF13193"/>
    </source>
</evidence>
<dbReference type="InterPro" id="IPR042099">
    <property type="entry name" value="ANL_N_sf"/>
</dbReference>
<dbReference type="FunFam" id="3.30.300.30:FF:000008">
    <property type="entry name" value="2,3-dihydroxybenzoate-AMP ligase"/>
    <property type="match status" value="1"/>
</dbReference>
<reference evidence="6 7" key="1">
    <citation type="journal article" date="2012" name="J. Bacteriol.">
        <title>Draft genome sequence of the nitrophenol-degrading actinomycete Rhodococcus imtechensis RKJ300.</title>
        <authorList>
            <person name="Vikram S."/>
            <person name="Kumar S."/>
            <person name="Subramanian S."/>
            <person name="Raghava G.P."/>
        </authorList>
    </citation>
    <scope>NUCLEOTIDE SEQUENCE [LARGE SCALE GENOMIC DNA]</scope>
    <source>
        <strain evidence="6 7">RKJ300</strain>
    </source>
</reference>
<organism evidence="6 7">
    <name type="scientific">Rhodococcus opacus RKJ300 = JCM 13270</name>
    <dbReference type="NCBI Taxonomy" id="1165867"/>
    <lineage>
        <taxon>Bacteria</taxon>
        <taxon>Bacillati</taxon>
        <taxon>Actinomycetota</taxon>
        <taxon>Actinomycetes</taxon>
        <taxon>Mycobacteriales</taxon>
        <taxon>Nocardiaceae</taxon>
        <taxon>Rhodococcus</taxon>
    </lineage>
</organism>
<feature type="domain" description="AMP-dependent synthetase/ligase" evidence="4">
    <location>
        <begin position="12"/>
        <end position="349"/>
    </location>
</feature>
<evidence type="ECO:0000259" key="4">
    <source>
        <dbReference type="Pfam" id="PF00501"/>
    </source>
</evidence>
<evidence type="ECO:0000256" key="3">
    <source>
        <dbReference type="SAM" id="MobiDB-lite"/>
    </source>
</evidence>
<dbReference type="InterPro" id="IPR045851">
    <property type="entry name" value="AMP-bd_C_sf"/>
</dbReference>
<dbReference type="PATRIC" id="fig|1165867.3.peg.2898"/>